<evidence type="ECO:0000256" key="1">
    <source>
        <dbReference type="SAM" id="SignalP"/>
    </source>
</evidence>
<dbReference type="RefSeq" id="WP_262432281.1">
    <property type="nucleotide sequence ID" value="NZ_JACRTE010000010.1"/>
</dbReference>
<gene>
    <name evidence="2" type="ORF">H8706_08495</name>
</gene>
<sequence length="400" mass="43490">MKKFIKLISFVMIAVLCVGSTVFAADYNMYTNATGKLTGDVDTGLWEIKGNTSGAKRYSTIYTTSKAISINGAKSGAKTEKDYKYIVSEISVLPYENVKYIYISRSSCNINNSNLKITSDMGWNEKEWNNLKYVMTYQSTNDSAQANYYISVYINGKLAKQGTMYFVNNDSNNMDMRFVVDSDNSNVAPVAYLGTIKTYATNDSPGFASAEKVIGESYAMDGGNIYVKKGVSTVKDLCDSITHGAAKVMPEGKFAQADLAVDTVEIKDGDSLIVKNTETGIKTQYTINLDKPVVVLSGDAISSVKQNYSDGYTNIDDTKTLKVTAYAKDGGKVYLAQYDADCALLSAQAQDVTAGAFASIDFTKAENMSTVKTFLWNNTSFAPLCSTQILKPVSSASTAE</sequence>
<dbReference type="AlphaFoldDB" id="A0A926FEP0"/>
<reference evidence="2" key="1">
    <citation type="submission" date="2020-08" db="EMBL/GenBank/DDBJ databases">
        <title>Genome public.</title>
        <authorList>
            <person name="Liu C."/>
            <person name="Sun Q."/>
        </authorList>
    </citation>
    <scope>NUCLEOTIDE SEQUENCE</scope>
    <source>
        <strain evidence="2">NSJ-50</strain>
    </source>
</reference>
<evidence type="ECO:0000313" key="2">
    <source>
        <dbReference type="EMBL" id="MBC8596904.1"/>
    </source>
</evidence>
<keyword evidence="1" id="KW-0732">Signal</keyword>
<feature type="signal peptide" evidence="1">
    <location>
        <begin position="1"/>
        <end position="24"/>
    </location>
</feature>
<proteinExistence type="predicted"/>
<feature type="chain" id="PRO_5038101022" evidence="1">
    <location>
        <begin position="25"/>
        <end position="400"/>
    </location>
</feature>
<dbReference type="EMBL" id="JACRTE010000010">
    <property type="protein sequence ID" value="MBC8596904.1"/>
    <property type="molecule type" value="Genomic_DNA"/>
</dbReference>
<name>A0A926FEP0_9FIRM</name>
<evidence type="ECO:0000313" key="3">
    <source>
        <dbReference type="Proteomes" id="UP000647416"/>
    </source>
</evidence>
<organism evidence="2 3">
    <name type="scientific">Qingrenia yutianensis</name>
    <dbReference type="NCBI Taxonomy" id="2763676"/>
    <lineage>
        <taxon>Bacteria</taxon>
        <taxon>Bacillati</taxon>
        <taxon>Bacillota</taxon>
        <taxon>Clostridia</taxon>
        <taxon>Eubacteriales</taxon>
        <taxon>Oscillospiraceae</taxon>
        <taxon>Qingrenia</taxon>
    </lineage>
</organism>
<comment type="caution">
    <text evidence="2">The sequence shown here is derived from an EMBL/GenBank/DDBJ whole genome shotgun (WGS) entry which is preliminary data.</text>
</comment>
<keyword evidence="3" id="KW-1185">Reference proteome</keyword>
<protein>
    <submittedName>
        <fullName evidence="2">Uncharacterized protein</fullName>
    </submittedName>
</protein>
<dbReference type="Proteomes" id="UP000647416">
    <property type="component" value="Unassembled WGS sequence"/>
</dbReference>
<accession>A0A926FEP0</accession>